<gene>
    <name evidence="3" type="ORF">AURANDRAFT_61050</name>
</gene>
<name>F0XYW5_AURAN</name>
<evidence type="ECO:0008006" key="5">
    <source>
        <dbReference type="Google" id="ProtNLM"/>
    </source>
</evidence>
<proteinExistence type="predicted"/>
<dbReference type="PROSITE" id="PS51257">
    <property type="entry name" value="PROKAR_LIPOPROTEIN"/>
    <property type="match status" value="1"/>
</dbReference>
<dbReference type="RefSeq" id="XP_009033481.1">
    <property type="nucleotide sequence ID" value="XM_009035233.1"/>
</dbReference>
<dbReference type="KEGG" id="aaf:AURANDRAFT_61050"/>
<accession>F0XYW5</accession>
<dbReference type="Proteomes" id="UP000002729">
    <property type="component" value="Unassembled WGS sequence"/>
</dbReference>
<dbReference type="InParanoid" id="F0XYW5"/>
<organism evidence="4">
    <name type="scientific">Aureococcus anophagefferens</name>
    <name type="common">Harmful bloom alga</name>
    <dbReference type="NCBI Taxonomy" id="44056"/>
    <lineage>
        <taxon>Eukaryota</taxon>
        <taxon>Sar</taxon>
        <taxon>Stramenopiles</taxon>
        <taxon>Ochrophyta</taxon>
        <taxon>Pelagophyceae</taxon>
        <taxon>Pelagomonadales</taxon>
        <taxon>Pelagomonadaceae</taxon>
        <taxon>Aureococcus</taxon>
    </lineage>
</organism>
<feature type="compositionally biased region" description="Acidic residues" evidence="1">
    <location>
        <begin position="51"/>
        <end position="67"/>
    </location>
</feature>
<feature type="region of interest" description="Disordered" evidence="1">
    <location>
        <begin position="19"/>
        <end position="75"/>
    </location>
</feature>
<feature type="compositionally biased region" description="Acidic residues" evidence="1">
    <location>
        <begin position="26"/>
        <end position="41"/>
    </location>
</feature>
<feature type="compositionally biased region" description="Basic residues" evidence="1">
    <location>
        <begin position="429"/>
        <end position="450"/>
    </location>
</feature>
<keyword evidence="4" id="KW-1185">Reference proteome</keyword>
<feature type="chain" id="PRO_5003260556" description="ShKT domain-containing protein" evidence="2">
    <location>
        <begin position="19"/>
        <end position="450"/>
    </location>
</feature>
<protein>
    <recommendedName>
        <fullName evidence="5">ShKT domain-containing protein</fullName>
    </recommendedName>
</protein>
<reference evidence="3 4" key="1">
    <citation type="journal article" date="2011" name="Proc. Natl. Acad. Sci. U.S.A.">
        <title>Niche of harmful alga Aureococcus anophagefferens revealed through ecogenomics.</title>
        <authorList>
            <person name="Gobler C.J."/>
            <person name="Berry D.L."/>
            <person name="Dyhrman S.T."/>
            <person name="Wilhelm S.W."/>
            <person name="Salamov A."/>
            <person name="Lobanov A.V."/>
            <person name="Zhang Y."/>
            <person name="Collier J.L."/>
            <person name="Wurch L.L."/>
            <person name="Kustka A.B."/>
            <person name="Dill B.D."/>
            <person name="Shah M."/>
            <person name="VerBerkmoes N.C."/>
            <person name="Kuo A."/>
            <person name="Terry A."/>
            <person name="Pangilinan J."/>
            <person name="Lindquist E.A."/>
            <person name="Lucas S."/>
            <person name="Paulsen I.T."/>
            <person name="Hattenrath-Lehmann T.K."/>
            <person name="Talmage S.C."/>
            <person name="Walker E.A."/>
            <person name="Koch F."/>
            <person name="Burson A.M."/>
            <person name="Marcoval M.A."/>
            <person name="Tang Y.Z."/>
            <person name="Lecleir G.R."/>
            <person name="Coyne K.J."/>
            <person name="Berg G.M."/>
            <person name="Bertrand E.M."/>
            <person name="Saito M.A."/>
            <person name="Gladyshev V.N."/>
            <person name="Grigoriev I.V."/>
        </authorList>
    </citation>
    <scope>NUCLEOTIDE SEQUENCE [LARGE SCALE GENOMIC DNA]</scope>
    <source>
        <strain evidence="4">CCMP 1984</strain>
    </source>
</reference>
<dbReference type="EMBL" id="GL833121">
    <property type="protein sequence ID" value="EGB12454.1"/>
    <property type="molecule type" value="Genomic_DNA"/>
</dbReference>
<feature type="signal peptide" evidence="2">
    <location>
        <begin position="1"/>
        <end position="18"/>
    </location>
</feature>
<keyword evidence="2" id="KW-0732">Signal</keyword>
<evidence type="ECO:0000256" key="1">
    <source>
        <dbReference type="SAM" id="MobiDB-lite"/>
    </source>
</evidence>
<evidence type="ECO:0000313" key="3">
    <source>
        <dbReference type="EMBL" id="EGB12454.1"/>
    </source>
</evidence>
<evidence type="ECO:0000313" key="4">
    <source>
        <dbReference type="Proteomes" id="UP000002729"/>
    </source>
</evidence>
<dbReference type="AlphaFoldDB" id="F0XYW5"/>
<evidence type="ECO:0000256" key="2">
    <source>
        <dbReference type="SAM" id="SignalP"/>
    </source>
</evidence>
<dbReference type="GeneID" id="20223289"/>
<sequence length="450" mass="49713">MRSPLGLLAALWLACAAAEEAAPPEAVDEPEAAPGDAEDPPVVEAPTAVESVEEEDEEDFDDIDWGEDSPTGDPTQVLQAKELLKEAKDAHDAKEEELWKEPAELVRRANNAFMWGAVNASLEMYGRAVALATNATDAQGREIRRQYATQLAVVMYYKGMTGDGAGLLKSLVSDMDFENVTAIEEEAERVIWLGVSRGGKRVIQRASHMKNNNGELVAEEEFELLKSLAIVHLDIFPDWAEGKRCLRAAFKLFMTNNEQALGCAEINHWLGYSSQTSNLSSSALGDLNRCIDSDDEDEQMLANFYLALYADARGKATLSKRYGKAAFRLLPDKGAAFLDLTIMAHAVLREVNKKTDCPCVDDHFYADFKGATCKQHKGYNCDTYAKWPSDYTKADENDVIDHCPKACGLCAAEPPCEFLEASKQDKELRKKRKAEKKAKKAKKKKGGDDL</sequence>
<feature type="region of interest" description="Disordered" evidence="1">
    <location>
        <begin position="425"/>
        <end position="450"/>
    </location>
</feature>